<dbReference type="EMBL" id="MDZB01000011">
    <property type="protein sequence ID" value="OGX89596.1"/>
    <property type="molecule type" value="Genomic_DNA"/>
</dbReference>
<dbReference type="Proteomes" id="UP000176294">
    <property type="component" value="Unassembled WGS sequence"/>
</dbReference>
<evidence type="ECO:0008006" key="3">
    <source>
        <dbReference type="Google" id="ProtNLM"/>
    </source>
</evidence>
<dbReference type="RefSeq" id="WP_070724249.1">
    <property type="nucleotide sequence ID" value="NZ_MDZB01000011.1"/>
</dbReference>
<accession>A0A1G1TFE4</accession>
<dbReference type="AlphaFoldDB" id="A0A1G1TFE4"/>
<dbReference type="OrthoDB" id="879364at2"/>
<evidence type="ECO:0000313" key="2">
    <source>
        <dbReference type="Proteomes" id="UP000176294"/>
    </source>
</evidence>
<keyword evidence="2" id="KW-1185">Reference proteome</keyword>
<gene>
    <name evidence="1" type="ORF">BEN47_06855</name>
</gene>
<evidence type="ECO:0000313" key="1">
    <source>
        <dbReference type="EMBL" id="OGX89596.1"/>
    </source>
</evidence>
<dbReference type="PROSITE" id="PS51257">
    <property type="entry name" value="PROKAR_LIPOPROTEIN"/>
    <property type="match status" value="1"/>
</dbReference>
<protein>
    <recommendedName>
        <fullName evidence="3">PKD domain-containing protein</fullName>
    </recommendedName>
</protein>
<reference evidence="1 2" key="1">
    <citation type="submission" date="2016-08" db="EMBL/GenBank/DDBJ databases">
        <title>Hymenobacter coccineus sp. nov., Hymenobacter lapidarius sp. nov. and Hymenobacter glacialis sp. nov., isolated from Antarctic soil.</title>
        <authorList>
            <person name="Sedlacek I."/>
            <person name="Kralova S."/>
            <person name="Kyrova K."/>
            <person name="Maslanova I."/>
            <person name="Stankova E."/>
            <person name="Vrbovska V."/>
            <person name="Nemec M."/>
            <person name="Bartak M."/>
            <person name="Svec P."/>
            <person name="Busse H.-J."/>
            <person name="Pantucek R."/>
        </authorList>
    </citation>
    <scope>NUCLEOTIDE SEQUENCE [LARGE SCALE GENOMIC DNA]</scope>
    <source>
        <strain evidence="1 2">CCM 8643</strain>
    </source>
</reference>
<comment type="caution">
    <text evidence="1">The sequence shown here is derived from an EMBL/GenBank/DDBJ whole genome shotgun (WGS) entry which is preliminary data.</text>
</comment>
<proteinExistence type="predicted"/>
<dbReference type="STRING" id="1908237.BEN47_06855"/>
<name>A0A1G1TFE4_9BACT</name>
<sequence>MQTKRFPAMALGFGVLPVVIGLVSTSLSGCRDKQNAPDPCAQAKANPLTFRFVEAFGTPTPDTAYNSQTVSLQGPGAPYTSYEWLVGKIDKRTGRNTAVSFDNQTFGEIPVRLIARRPPNMACFKNDDGVDTLTQTLTLMPFRDQHAPIYGKFQGANSDALRDTFTVRIYSGPNFYYPTNPAAEFTNYIVGIPKGCRKPYFDIGLTWRGITASSGGCSGFDITKGYLTARDSIRIEYRTQVSPAIIDKVFIGKRIR</sequence>
<organism evidence="1 2">
    <name type="scientific">Hymenobacter lapidarius</name>
    <dbReference type="NCBI Taxonomy" id="1908237"/>
    <lineage>
        <taxon>Bacteria</taxon>
        <taxon>Pseudomonadati</taxon>
        <taxon>Bacteroidota</taxon>
        <taxon>Cytophagia</taxon>
        <taxon>Cytophagales</taxon>
        <taxon>Hymenobacteraceae</taxon>
        <taxon>Hymenobacter</taxon>
    </lineage>
</organism>